<proteinExistence type="predicted"/>
<evidence type="ECO:0000313" key="1">
    <source>
        <dbReference type="EMBL" id="ALF00768.1"/>
    </source>
</evidence>
<name>A0A0M4QUM8_9CAUD</name>
<evidence type="ECO:0000313" key="2">
    <source>
        <dbReference type="Proteomes" id="UP000224848"/>
    </source>
</evidence>
<organism evidence="1 2">
    <name type="scientific">Arthrobacter phage Jessica</name>
    <dbReference type="NCBI Taxonomy" id="1698362"/>
    <lineage>
        <taxon>Viruses</taxon>
        <taxon>Duplodnaviria</taxon>
        <taxon>Heunggongvirae</taxon>
        <taxon>Uroviricota</taxon>
        <taxon>Caudoviricetes</taxon>
        <taxon>Decurrovirus</taxon>
        <taxon>Decurrovirus decurro</taxon>
    </lineage>
</organism>
<gene>
    <name evidence="1" type="ORF">SEA_JESSICA_13</name>
</gene>
<dbReference type="Proteomes" id="UP000224848">
    <property type="component" value="Segment"/>
</dbReference>
<sequence>MAQLSAPKVIVMLESSGTDELTEYTVQTDNRDAIQWDVTRPRRSWPAFNEAPMLYMTFLAWHAMHRTGATKLSLDEFMKDAVEVKVLSAAGKAIDPTEAVAEDVLVDPTQPVAAIA</sequence>
<protein>
    <submittedName>
        <fullName evidence="1">Uncharacterized protein</fullName>
    </submittedName>
</protein>
<dbReference type="EMBL" id="KT355473">
    <property type="protein sequence ID" value="ALF00768.1"/>
    <property type="molecule type" value="Genomic_DNA"/>
</dbReference>
<reference evidence="1 2" key="1">
    <citation type="submission" date="2015-07" db="EMBL/GenBank/DDBJ databases">
        <authorList>
            <person name="Pizzorno M.C."/>
            <person name="Stowe E.L."/>
            <person name="Benjamin A.K."/>
            <person name="Blasi C.J."/>
            <person name="Forster G.L."/>
            <person name="Garrett A.H."/>
            <person name="Le A.T."/>
            <person name="Li S."/>
            <person name="Lu I."/>
            <person name="McGinnis J.H."/>
            <person name="Medrano J.E."/>
            <person name="Otero K.L."/>
            <person name="Pinamont W.J."/>
            <person name="Ball S.L."/>
            <person name="Bradley K.W."/>
            <person name="Asai D.J."/>
            <person name="Bowman C.A."/>
            <person name="Russell D.A."/>
            <person name="Pope W.H."/>
            <person name="Jacobs-Sera D."/>
            <person name="Hendrix R.W."/>
            <person name="Hatfull G.F."/>
        </authorList>
    </citation>
    <scope>NUCLEOTIDE SEQUENCE [LARGE SCALE GENOMIC DNA]</scope>
</reference>
<accession>A0A0M4QUM8</accession>